<comment type="function">
    <text evidence="2 11">Endonuclease that specifically degrades the RNA of RNA-DNA hybrids.</text>
</comment>
<accession>A0A1L0BRJ8</accession>
<dbReference type="InterPro" id="IPR011320">
    <property type="entry name" value="RNase_H1_N"/>
</dbReference>
<dbReference type="FunFam" id="3.40.970.10:FF:000002">
    <property type="entry name" value="Ribonuclease H"/>
    <property type="match status" value="1"/>
</dbReference>
<dbReference type="InterPro" id="IPR017067">
    <property type="entry name" value="RNase_H1_euk"/>
</dbReference>
<dbReference type="PANTHER" id="PTHR10642">
    <property type="entry name" value="RIBONUCLEASE H1"/>
    <property type="match status" value="1"/>
</dbReference>
<dbReference type="Gene3D" id="3.30.420.10">
    <property type="entry name" value="Ribonuclease H-like superfamily/Ribonuclease H"/>
    <property type="match status" value="1"/>
</dbReference>
<dbReference type="GO" id="GO:0003676">
    <property type="term" value="F:nucleic acid binding"/>
    <property type="evidence" value="ECO:0007669"/>
    <property type="project" value="UniProtKB-UniRule"/>
</dbReference>
<name>A0A1L0BRJ8_9ASCO</name>
<organism evidence="14 15">
    <name type="scientific">Sungouiella intermedia</name>
    <dbReference type="NCBI Taxonomy" id="45354"/>
    <lineage>
        <taxon>Eukaryota</taxon>
        <taxon>Fungi</taxon>
        <taxon>Dikarya</taxon>
        <taxon>Ascomycota</taxon>
        <taxon>Saccharomycotina</taxon>
        <taxon>Pichiomycetes</taxon>
        <taxon>Metschnikowiaceae</taxon>
        <taxon>Sungouiella</taxon>
    </lineage>
</organism>
<reference evidence="15" key="1">
    <citation type="submission" date="2016-10" db="EMBL/GenBank/DDBJ databases">
        <authorList>
            <person name="Geijer C."/>
            <person name="Jareborg N."/>
            <person name="Dainat J."/>
        </authorList>
    </citation>
    <scope>NUCLEOTIDE SEQUENCE [LARGE SCALE GENOMIC DNA]</scope>
    <source>
        <strain evidence="15">PYCC 4715</strain>
    </source>
</reference>
<evidence type="ECO:0000313" key="15">
    <source>
        <dbReference type="Proteomes" id="UP000182259"/>
    </source>
</evidence>
<keyword evidence="9 11" id="KW-0378">Hydrolase</keyword>
<dbReference type="SUPFAM" id="SSF53098">
    <property type="entry name" value="Ribonuclease H-like"/>
    <property type="match status" value="1"/>
</dbReference>
<evidence type="ECO:0000256" key="11">
    <source>
        <dbReference type="PIRNR" id="PIRNR036852"/>
    </source>
</evidence>
<feature type="region of interest" description="Disordered" evidence="12">
    <location>
        <begin position="249"/>
        <end position="269"/>
    </location>
</feature>
<dbReference type="Proteomes" id="UP000182259">
    <property type="component" value="Chromosome II"/>
</dbReference>
<keyword evidence="6 11" id="KW-0540">Nuclease</keyword>
<dbReference type="EC" id="3.1.26.4" evidence="4 11"/>
<keyword evidence="7 11" id="KW-0479">Metal-binding</keyword>
<sequence length="269" mass="29292">MPYYAVAKGRLTGVYSNWSDCKSNVNGYSGARYKKFNTLSEATQFAQSGSSNSSRSSTSTSSSDNLNYHRSRSSGGIHKPSTVHSATQIPSLNSSVPRASSTRSNHQKIYVDGASRGNGKSGIPKLGYGVYYGPGDSRNAAVPLSDVDDVRRVKPTNQRAELHGLRHSLRDIYDDVKKNPGSDKLYEILTDSSYGKNAIDSWSKKWKTNGWKSSTGQEIANRDLIEESVALYDEINASLKVQLTHVPGHRGIPGNEAADQLANRGADQM</sequence>
<feature type="compositionally biased region" description="Low complexity" evidence="12">
    <location>
        <begin position="48"/>
        <end position="63"/>
    </location>
</feature>
<dbReference type="InterPro" id="IPR036397">
    <property type="entry name" value="RNaseH_sf"/>
</dbReference>
<dbReference type="InterPro" id="IPR002156">
    <property type="entry name" value="RNaseH_domain"/>
</dbReference>
<evidence type="ECO:0000256" key="4">
    <source>
        <dbReference type="ARBA" id="ARBA00012180"/>
    </source>
</evidence>
<keyword evidence="8 11" id="KW-0255">Endonuclease</keyword>
<gene>
    <name evidence="14" type="ORF">SAMEA4029009_CIC11G00000004055</name>
</gene>
<evidence type="ECO:0000256" key="6">
    <source>
        <dbReference type="ARBA" id="ARBA00022722"/>
    </source>
</evidence>
<evidence type="ECO:0000256" key="12">
    <source>
        <dbReference type="SAM" id="MobiDB-lite"/>
    </source>
</evidence>
<evidence type="ECO:0000259" key="13">
    <source>
        <dbReference type="PROSITE" id="PS50879"/>
    </source>
</evidence>
<comment type="similarity">
    <text evidence="3 11">Belongs to the RNase H family.</text>
</comment>
<dbReference type="GO" id="GO:0043137">
    <property type="term" value="P:DNA replication, removal of RNA primer"/>
    <property type="evidence" value="ECO:0007669"/>
    <property type="project" value="TreeGrafter"/>
</dbReference>
<comment type="catalytic activity">
    <reaction evidence="11">
        <text>Endonucleolytic cleavage to 5'-phosphomonoester.</text>
        <dbReference type="EC" id="3.1.26.4"/>
    </reaction>
</comment>
<evidence type="ECO:0000256" key="8">
    <source>
        <dbReference type="ARBA" id="ARBA00022759"/>
    </source>
</evidence>
<keyword evidence="10 11" id="KW-0460">Magnesium</keyword>
<dbReference type="InterPro" id="IPR009027">
    <property type="entry name" value="Ribosomal_bL9/RNase_H1_N"/>
</dbReference>
<dbReference type="EMBL" id="LT635765">
    <property type="protein sequence ID" value="SGZ52826.1"/>
    <property type="molecule type" value="Genomic_DNA"/>
</dbReference>
<dbReference type="Pfam" id="PF01693">
    <property type="entry name" value="Cauli_VI"/>
    <property type="match status" value="1"/>
</dbReference>
<evidence type="ECO:0000256" key="9">
    <source>
        <dbReference type="ARBA" id="ARBA00022801"/>
    </source>
</evidence>
<comment type="cofactor">
    <cofactor evidence="1 11">
        <name>Mg(2+)</name>
        <dbReference type="ChEBI" id="CHEBI:18420"/>
    </cofactor>
</comment>
<feature type="domain" description="RNase H type-1" evidence="13">
    <location>
        <begin position="103"/>
        <end position="267"/>
    </location>
</feature>
<evidence type="ECO:0000256" key="1">
    <source>
        <dbReference type="ARBA" id="ARBA00001946"/>
    </source>
</evidence>
<evidence type="ECO:0000256" key="10">
    <source>
        <dbReference type="ARBA" id="ARBA00022842"/>
    </source>
</evidence>
<feature type="compositionally biased region" description="Polar residues" evidence="12">
    <location>
        <begin position="82"/>
        <end position="104"/>
    </location>
</feature>
<evidence type="ECO:0000256" key="7">
    <source>
        <dbReference type="ARBA" id="ARBA00022723"/>
    </source>
</evidence>
<dbReference type="CDD" id="cd09280">
    <property type="entry name" value="RNase_HI_eukaryote_like"/>
    <property type="match status" value="1"/>
</dbReference>
<protein>
    <recommendedName>
        <fullName evidence="5 11">Ribonuclease H</fullName>
        <shortName evidence="11">RNase H</shortName>
        <ecNumber evidence="4 11">3.1.26.4</ecNumber>
    </recommendedName>
</protein>
<dbReference type="InterPro" id="IPR050092">
    <property type="entry name" value="RNase_H"/>
</dbReference>
<dbReference type="PANTHER" id="PTHR10642:SF30">
    <property type="entry name" value="RIBONUCLEASE H"/>
    <property type="match status" value="1"/>
</dbReference>
<evidence type="ECO:0000256" key="3">
    <source>
        <dbReference type="ARBA" id="ARBA00005300"/>
    </source>
</evidence>
<dbReference type="PIRSF" id="PIRSF036852">
    <property type="entry name" value="Ribonuclease_H1_euk"/>
    <property type="match status" value="1"/>
</dbReference>
<feature type="region of interest" description="Disordered" evidence="12">
    <location>
        <begin position="45"/>
        <end position="117"/>
    </location>
</feature>
<dbReference type="GO" id="GO:0000287">
    <property type="term" value="F:magnesium ion binding"/>
    <property type="evidence" value="ECO:0007669"/>
    <property type="project" value="UniProtKB-UniRule"/>
</dbReference>
<dbReference type="InterPro" id="IPR037056">
    <property type="entry name" value="RNase_H1_N_sf"/>
</dbReference>
<evidence type="ECO:0000313" key="14">
    <source>
        <dbReference type="EMBL" id="SGZ52826.1"/>
    </source>
</evidence>
<dbReference type="GO" id="GO:0004523">
    <property type="term" value="F:RNA-DNA hybrid ribonuclease activity"/>
    <property type="evidence" value="ECO:0007669"/>
    <property type="project" value="UniProtKB-UniRule"/>
</dbReference>
<dbReference type="SUPFAM" id="SSF55658">
    <property type="entry name" value="L9 N-domain-like"/>
    <property type="match status" value="1"/>
</dbReference>
<dbReference type="InterPro" id="IPR012337">
    <property type="entry name" value="RNaseH-like_sf"/>
</dbReference>
<dbReference type="Pfam" id="PF00075">
    <property type="entry name" value="RNase_H"/>
    <property type="match status" value="1"/>
</dbReference>
<dbReference type="PROSITE" id="PS50879">
    <property type="entry name" value="RNASE_H_1"/>
    <property type="match status" value="1"/>
</dbReference>
<evidence type="ECO:0000256" key="2">
    <source>
        <dbReference type="ARBA" id="ARBA00004065"/>
    </source>
</evidence>
<evidence type="ECO:0000256" key="5">
    <source>
        <dbReference type="ARBA" id="ARBA00017721"/>
    </source>
</evidence>
<proteinExistence type="inferred from homology"/>
<dbReference type="Gene3D" id="3.40.970.10">
    <property type="entry name" value="Ribonuclease H1, N-terminal domain"/>
    <property type="match status" value="1"/>
</dbReference>
<dbReference type="AlphaFoldDB" id="A0A1L0BRJ8"/>